<reference evidence="1 2" key="1">
    <citation type="journal article" date="2018" name="Front. Plant Sci.">
        <title>Red Clover (Trifolium pratense) and Zigzag Clover (T. medium) - A Picture of Genomic Similarities and Differences.</title>
        <authorList>
            <person name="Dluhosova J."/>
            <person name="Istvanek J."/>
            <person name="Nedelnik J."/>
            <person name="Repkova J."/>
        </authorList>
    </citation>
    <scope>NUCLEOTIDE SEQUENCE [LARGE SCALE GENOMIC DNA]</scope>
    <source>
        <strain evidence="2">cv. 10/8</strain>
        <tissue evidence="1">Leaf</tissue>
    </source>
</reference>
<name>A0A392TNM9_9FABA</name>
<dbReference type="Proteomes" id="UP000265520">
    <property type="component" value="Unassembled WGS sequence"/>
</dbReference>
<evidence type="ECO:0000313" key="2">
    <source>
        <dbReference type="Proteomes" id="UP000265520"/>
    </source>
</evidence>
<evidence type="ECO:0000313" key="1">
    <source>
        <dbReference type="EMBL" id="MCI62037.1"/>
    </source>
</evidence>
<feature type="non-terminal residue" evidence="1">
    <location>
        <position position="1"/>
    </location>
</feature>
<proteinExistence type="predicted"/>
<dbReference type="AlphaFoldDB" id="A0A392TNM9"/>
<protein>
    <submittedName>
        <fullName evidence="1">Uncharacterized protein</fullName>
    </submittedName>
</protein>
<dbReference type="EMBL" id="LXQA010611543">
    <property type="protein sequence ID" value="MCI62037.1"/>
    <property type="molecule type" value="Genomic_DNA"/>
</dbReference>
<comment type="caution">
    <text evidence="1">The sequence shown here is derived from an EMBL/GenBank/DDBJ whole genome shotgun (WGS) entry which is preliminary data.</text>
</comment>
<accession>A0A392TNM9</accession>
<organism evidence="1 2">
    <name type="scientific">Trifolium medium</name>
    <dbReference type="NCBI Taxonomy" id="97028"/>
    <lineage>
        <taxon>Eukaryota</taxon>
        <taxon>Viridiplantae</taxon>
        <taxon>Streptophyta</taxon>
        <taxon>Embryophyta</taxon>
        <taxon>Tracheophyta</taxon>
        <taxon>Spermatophyta</taxon>
        <taxon>Magnoliopsida</taxon>
        <taxon>eudicotyledons</taxon>
        <taxon>Gunneridae</taxon>
        <taxon>Pentapetalae</taxon>
        <taxon>rosids</taxon>
        <taxon>fabids</taxon>
        <taxon>Fabales</taxon>
        <taxon>Fabaceae</taxon>
        <taxon>Papilionoideae</taxon>
        <taxon>50 kb inversion clade</taxon>
        <taxon>NPAAA clade</taxon>
        <taxon>Hologalegina</taxon>
        <taxon>IRL clade</taxon>
        <taxon>Trifolieae</taxon>
        <taxon>Trifolium</taxon>
    </lineage>
</organism>
<sequence length="41" mass="5035">RDVLSVISWNGWRCPWIGVFKFEWGCLKWEELEQQVVRVVR</sequence>
<keyword evidence="2" id="KW-1185">Reference proteome</keyword>